<protein>
    <submittedName>
        <fullName evidence="2">Uncharacterized protein</fullName>
    </submittedName>
</protein>
<accession>A0AAP0L3Q4</accession>
<feature type="compositionally biased region" description="Low complexity" evidence="1">
    <location>
        <begin position="56"/>
        <end position="68"/>
    </location>
</feature>
<dbReference type="PIRSF" id="PIRSF031279">
    <property type="entry name" value="UCP031279"/>
    <property type="match status" value="1"/>
</dbReference>
<feature type="region of interest" description="Disordered" evidence="1">
    <location>
        <begin position="50"/>
        <end position="76"/>
    </location>
</feature>
<feature type="region of interest" description="Disordered" evidence="1">
    <location>
        <begin position="96"/>
        <end position="118"/>
    </location>
</feature>
<evidence type="ECO:0000256" key="1">
    <source>
        <dbReference type="SAM" id="MobiDB-lite"/>
    </source>
</evidence>
<evidence type="ECO:0000313" key="2">
    <source>
        <dbReference type="EMBL" id="KAK9163651.1"/>
    </source>
</evidence>
<comment type="caution">
    <text evidence="2">The sequence shown here is derived from an EMBL/GenBank/DDBJ whole genome shotgun (WGS) entry which is preliminary data.</text>
</comment>
<reference evidence="2 3" key="1">
    <citation type="submission" date="2024-01" db="EMBL/GenBank/DDBJ databases">
        <title>Genome assemblies of Stephania.</title>
        <authorList>
            <person name="Yang L."/>
        </authorList>
    </citation>
    <scope>NUCLEOTIDE SEQUENCE [LARGE SCALE GENOMIC DNA]</scope>
    <source>
        <strain evidence="2">YNDBR</strain>
        <tissue evidence="2">Leaf</tissue>
    </source>
</reference>
<dbReference type="EMBL" id="JBBNAF010000002">
    <property type="protein sequence ID" value="KAK9163651.1"/>
    <property type="molecule type" value="Genomic_DNA"/>
</dbReference>
<dbReference type="Proteomes" id="UP001420932">
    <property type="component" value="Unassembled WGS sequence"/>
</dbReference>
<proteinExistence type="predicted"/>
<gene>
    <name evidence="2" type="ORF">Syun_004553</name>
</gene>
<name>A0AAP0L3Q4_9MAGN</name>
<dbReference type="AlphaFoldDB" id="A0AAP0L3Q4"/>
<evidence type="ECO:0000313" key="3">
    <source>
        <dbReference type="Proteomes" id="UP001420932"/>
    </source>
</evidence>
<dbReference type="PANTHER" id="PTHR33526">
    <property type="entry name" value="OS07G0123800 PROTEIN"/>
    <property type="match status" value="1"/>
</dbReference>
<keyword evidence="3" id="KW-1185">Reference proteome</keyword>
<feature type="compositionally biased region" description="Low complexity" evidence="1">
    <location>
        <begin position="97"/>
        <end position="111"/>
    </location>
</feature>
<dbReference type="InterPro" id="IPR016972">
    <property type="entry name" value="UCP031279"/>
</dbReference>
<organism evidence="2 3">
    <name type="scientific">Stephania yunnanensis</name>
    <dbReference type="NCBI Taxonomy" id="152371"/>
    <lineage>
        <taxon>Eukaryota</taxon>
        <taxon>Viridiplantae</taxon>
        <taxon>Streptophyta</taxon>
        <taxon>Embryophyta</taxon>
        <taxon>Tracheophyta</taxon>
        <taxon>Spermatophyta</taxon>
        <taxon>Magnoliopsida</taxon>
        <taxon>Ranunculales</taxon>
        <taxon>Menispermaceae</taxon>
        <taxon>Menispermoideae</taxon>
        <taxon>Cissampelideae</taxon>
        <taxon>Stephania</taxon>
    </lineage>
</organism>
<sequence length="163" mass="18198">MGKRNSKQSESRLIRCVKAPMRALCSARDMYVRSMTQCAGRTSHTAAMGMGAGPVSSFPRSFSASSSRRSGEDEDLRDLIRAASQKGLMNKIELEIRQQQQQQQQQRRSSSALPRSFTVGIGRIDEEKACEFEEEESEVVKPRGLYPRSKTYAAAKRTNGLFA</sequence>
<dbReference type="PANTHER" id="PTHR33526:SF4">
    <property type="entry name" value="OS07G0123800 PROTEIN"/>
    <property type="match status" value="1"/>
</dbReference>